<keyword evidence="2" id="KW-1133">Transmembrane helix</keyword>
<evidence type="ECO:0000313" key="4">
    <source>
        <dbReference type="EMBL" id="VDI08049.1"/>
    </source>
</evidence>
<evidence type="ECO:0000256" key="3">
    <source>
        <dbReference type="SAM" id="SignalP"/>
    </source>
</evidence>
<feature type="compositionally biased region" description="Basic residues" evidence="1">
    <location>
        <begin position="135"/>
        <end position="149"/>
    </location>
</feature>
<dbReference type="EMBL" id="UYJE01002125">
    <property type="protein sequence ID" value="VDI08049.1"/>
    <property type="molecule type" value="Genomic_DNA"/>
</dbReference>
<dbReference type="AlphaFoldDB" id="A0A8B6CR87"/>
<evidence type="ECO:0000256" key="2">
    <source>
        <dbReference type="SAM" id="Phobius"/>
    </source>
</evidence>
<organism evidence="4 5">
    <name type="scientific">Mytilus galloprovincialis</name>
    <name type="common">Mediterranean mussel</name>
    <dbReference type="NCBI Taxonomy" id="29158"/>
    <lineage>
        <taxon>Eukaryota</taxon>
        <taxon>Metazoa</taxon>
        <taxon>Spiralia</taxon>
        <taxon>Lophotrochozoa</taxon>
        <taxon>Mollusca</taxon>
        <taxon>Bivalvia</taxon>
        <taxon>Autobranchia</taxon>
        <taxon>Pteriomorphia</taxon>
        <taxon>Mytilida</taxon>
        <taxon>Mytiloidea</taxon>
        <taxon>Mytilidae</taxon>
        <taxon>Mytilinae</taxon>
        <taxon>Mytilus</taxon>
    </lineage>
</organism>
<keyword evidence="5" id="KW-1185">Reference proteome</keyword>
<keyword evidence="2" id="KW-0812">Transmembrane</keyword>
<dbReference type="OrthoDB" id="6050915at2759"/>
<comment type="caution">
    <text evidence="4">The sequence shown here is derived from an EMBL/GenBank/DDBJ whole genome shotgun (WGS) entry which is preliminary data.</text>
</comment>
<reference evidence="4" key="1">
    <citation type="submission" date="2018-11" db="EMBL/GenBank/DDBJ databases">
        <authorList>
            <person name="Alioto T."/>
            <person name="Alioto T."/>
        </authorList>
    </citation>
    <scope>NUCLEOTIDE SEQUENCE</scope>
</reference>
<keyword evidence="3" id="KW-0732">Signal</keyword>
<accession>A0A8B6CR87</accession>
<evidence type="ECO:0000313" key="5">
    <source>
        <dbReference type="Proteomes" id="UP000596742"/>
    </source>
</evidence>
<feature type="chain" id="PRO_5032592823" evidence="3">
    <location>
        <begin position="23"/>
        <end position="510"/>
    </location>
</feature>
<feature type="signal peptide" evidence="3">
    <location>
        <begin position="1"/>
        <end position="22"/>
    </location>
</feature>
<feature type="region of interest" description="Disordered" evidence="1">
    <location>
        <begin position="133"/>
        <end position="161"/>
    </location>
</feature>
<feature type="region of interest" description="Disordered" evidence="1">
    <location>
        <begin position="337"/>
        <end position="357"/>
    </location>
</feature>
<keyword evidence="2" id="KW-0472">Membrane</keyword>
<proteinExistence type="predicted"/>
<feature type="transmembrane region" description="Helical" evidence="2">
    <location>
        <begin position="107"/>
        <end position="124"/>
    </location>
</feature>
<gene>
    <name evidence="4" type="ORF">MGAL_10B078473</name>
</gene>
<evidence type="ECO:0000256" key="1">
    <source>
        <dbReference type="SAM" id="MobiDB-lite"/>
    </source>
</evidence>
<sequence>MNLQFSLYTFILLLGLFTGYSSEDDTLGENLFLSIFGLDSMPGCKLCNNVEPTSTCKLCDDWLRESHEIDQQLSDTQIYLHTIAEYLHKISDKLAPISEWTLQEESYGFYLTVSFAVFILVFVIRKTAKNISSKGRQHVPEKHKNRRHIGSSSNTEKSIISQKQPKDIDWMDKLRKIKKPQKHIISKQGMLVLKKMHHSSGDGCFNVLTEESCKLVSVRSGIPSKSLRVFDLRARGDVPDNVMSTLLCVRPHCTEHPHQSIQKYGPKLVCDADAFGLEHVDDNFQHLQLGKDDDGDVENLYHDGGYRSSEAGDNLLQDGDNHCNDLGPPCASSSFISNTSSMSIPGEQDASNLSNNHFDPFSSLDETSSPNVSQFQKYLDTSVTWFGGLYSYSREASFTSFRRDNLNDSVTQGLDELEKSLDLSKMQKSLSLYGFETDSMFQLATVYLAKQVIGKVKEAWRAIGTKTAVPDAAKSSDYNNNQLGKELDITGFAVYNSKYNYEYQNWDCDN</sequence>
<feature type="compositionally biased region" description="Polar residues" evidence="1">
    <location>
        <begin position="150"/>
        <end position="161"/>
    </location>
</feature>
<name>A0A8B6CR87_MYTGA</name>
<dbReference type="Proteomes" id="UP000596742">
    <property type="component" value="Unassembled WGS sequence"/>
</dbReference>
<protein>
    <submittedName>
        <fullName evidence="4">Uncharacterized protein</fullName>
    </submittedName>
</protein>